<gene>
    <name evidence="1" type="ORF">A2920_03140</name>
</gene>
<name>A0A1G2U2B8_9BACT</name>
<dbReference type="Proteomes" id="UP000179283">
    <property type="component" value="Unassembled WGS sequence"/>
</dbReference>
<proteinExistence type="predicted"/>
<protein>
    <submittedName>
        <fullName evidence="1">Uncharacterized protein</fullName>
    </submittedName>
</protein>
<evidence type="ECO:0000313" key="1">
    <source>
        <dbReference type="EMBL" id="OHB03675.1"/>
    </source>
</evidence>
<accession>A0A1G2U2B8</accession>
<sequence length="117" mass="12783">MSGSTARTAECAAGATATWYRIYYLQPRKDAEEAYVGYFPDLMSAYFFAKAHGITSELINESNGNNMQGVGVIITGPGKARPLAKITVDVLDENGIIRTGTPLESEVSLETRSRVWF</sequence>
<evidence type="ECO:0000313" key="2">
    <source>
        <dbReference type="Proteomes" id="UP000179283"/>
    </source>
</evidence>
<comment type="caution">
    <text evidence="1">The sequence shown here is derived from an EMBL/GenBank/DDBJ whole genome shotgun (WGS) entry which is preliminary data.</text>
</comment>
<dbReference type="AlphaFoldDB" id="A0A1G2U2B8"/>
<organism evidence="1 2">
    <name type="scientific">Candidatus Zambryskibacteria bacterium RIFCSPLOWO2_01_FULL_43_17</name>
    <dbReference type="NCBI Taxonomy" id="1802760"/>
    <lineage>
        <taxon>Bacteria</taxon>
        <taxon>Candidatus Zambryskiibacteriota</taxon>
    </lineage>
</organism>
<dbReference type="EMBL" id="MHWD01000017">
    <property type="protein sequence ID" value="OHB03675.1"/>
    <property type="molecule type" value="Genomic_DNA"/>
</dbReference>
<reference evidence="1 2" key="1">
    <citation type="journal article" date="2016" name="Nat. Commun.">
        <title>Thousands of microbial genomes shed light on interconnected biogeochemical processes in an aquifer system.</title>
        <authorList>
            <person name="Anantharaman K."/>
            <person name="Brown C.T."/>
            <person name="Hug L.A."/>
            <person name="Sharon I."/>
            <person name="Castelle C.J."/>
            <person name="Probst A.J."/>
            <person name="Thomas B.C."/>
            <person name="Singh A."/>
            <person name="Wilkins M.J."/>
            <person name="Karaoz U."/>
            <person name="Brodie E.L."/>
            <person name="Williams K.H."/>
            <person name="Hubbard S.S."/>
            <person name="Banfield J.F."/>
        </authorList>
    </citation>
    <scope>NUCLEOTIDE SEQUENCE [LARGE SCALE GENOMIC DNA]</scope>
</reference>